<dbReference type="InterPro" id="IPR029055">
    <property type="entry name" value="Ntn_hydrolases_N"/>
</dbReference>
<dbReference type="GO" id="GO:0006751">
    <property type="term" value="P:glutathione catabolic process"/>
    <property type="evidence" value="ECO:0007669"/>
    <property type="project" value="TreeGrafter"/>
</dbReference>
<keyword evidence="1 7" id="KW-0853">WD repeat</keyword>
<feature type="repeat" description="WD" evidence="7">
    <location>
        <begin position="357"/>
        <end position="389"/>
    </location>
</feature>
<evidence type="ECO:0000256" key="2">
    <source>
        <dbReference type="ARBA" id="ARBA00022670"/>
    </source>
</evidence>
<evidence type="ECO:0000256" key="5">
    <source>
        <dbReference type="ARBA" id="ARBA00022801"/>
    </source>
</evidence>
<evidence type="ECO:0000256" key="7">
    <source>
        <dbReference type="PROSITE-ProRule" id="PRU00221"/>
    </source>
</evidence>
<dbReference type="PROSITE" id="PS50294">
    <property type="entry name" value="WD_REPEATS_REGION"/>
    <property type="match status" value="2"/>
</dbReference>
<dbReference type="InterPro" id="IPR015943">
    <property type="entry name" value="WD40/YVTN_repeat-like_dom_sf"/>
</dbReference>
<dbReference type="Pfam" id="PF01546">
    <property type="entry name" value="Peptidase_M20"/>
    <property type="match status" value="1"/>
</dbReference>
<evidence type="ECO:0000259" key="8">
    <source>
        <dbReference type="PROSITE" id="PS51278"/>
    </source>
</evidence>
<name>A0AAX4NZ52_9CHLO</name>
<protein>
    <submittedName>
        <fullName evidence="9">Di- and tripeptidase DUG2</fullName>
    </submittedName>
</protein>
<organism evidence="9 10">
    <name type="scientific">Chloropicon roscoffensis</name>
    <dbReference type="NCBI Taxonomy" id="1461544"/>
    <lineage>
        <taxon>Eukaryota</taxon>
        <taxon>Viridiplantae</taxon>
        <taxon>Chlorophyta</taxon>
        <taxon>Chloropicophyceae</taxon>
        <taxon>Chloropicales</taxon>
        <taxon>Chloropicaceae</taxon>
        <taxon>Chloropicon</taxon>
    </lineage>
</organism>
<reference evidence="9 10" key="1">
    <citation type="submission" date="2024-03" db="EMBL/GenBank/DDBJ databases">
        <title>Complete genome sequence of the green alga Chloropicon roscoffensis RCC1871.</title>
        <authorList>
            <person name="Lemieux C."/>
            <person name="Pombert J.-F."/>
            <person name="Otis C."/>
            <person name="Turmel M."/>
        </authorList>
    </citation>
    <scope>NUCLEOTIDE SEQUENCE [LARGE SCALE GENOMIC DNA]</scope>
    <source>
        <strain evidence="9 10">RCC1871</strain>
    </source>
</reference>
<dbReference type="GO" id="GO:0006508">
    <property type="term" value="P:proteolysis"/>
    <property type="evidence" value="ECO:0007669"/>
    <property type="project" value="UniProtKB-KW"/>
</dbReference>
<dbReference type="Pfam" id="PF00400">
    <property type="entry name" value="WD40"/>
    <property type="match status" value="4"/>
</dbReference>
<keyword evidence="5" id="KW-0378">Hydrolase</keyword>
<keyword evidence="10" id="KW-1185">Reference proteome</keyword>
<feature type="repeat" description="WD" evidence="7">
    <location>
        <begin position="524"/>
        <end position="558"/>
    </location>
</feature>
<proteinExistence type="predicted"/>
<evidence type="ECO:0000313" key="9">
    <source>
        <dbReference type="EMBL" id="WZN58865.1"/>
    </source>
</evidence>
<dbReference type="GO" id="GO:0008233">
    <property type="term" value="F:peptidase activity"/>
    <property type="evidence" value="ECO:0007669"/>
    <property type="project" value="UniProtKB-KW"/>
</dbReference>
<dbReference type="PROSITE" id="PS50082">
    <property type="entry name" value="WD_REPEATS_2"/>
    <property type="match status" value="3"/>
</dbReference>
<sequence length="1178" mass="129511">MCRLACFLGMPIQLADLVTKPKRSILTQSYDARERQPHTVEHLTKPNLNGDGFGVGWYSSNSDDKTPCVFTSILPAWNNTNLSRLAEKVESPLVFAHVRAAYPGMPVSEQNCHPFVCGKYMFMHNGNIGDFLKVRRSLLSALREDIYNTCQSFHSDSAVCFAVFLNQLDDLETEYSPTELSRKMNQCMRVILESSKEAGCKESSLLNFVVSDGRTVVATKFSDSGCSASLYMSSGTDYQPFNADSEEDFHVIRSSYRTRIAMVASEPITACPSAWTKVPENTMIIMSREKEGDVNVAFSPIQVEGGLCAKVPLLKVQSYKVLESVEAGQGLKASTSGEVPLTREFIGRVRREPDNIMTGHSGGVLSLTMDGDVMYSGGVDGKIGVWDMDAFSGRLREMVDVQPCGPVMSVATAGGHLLALVGNLVVFYDKNSLELEQDRTVRLPNCGPLMALGAGGAVVAFGGQDCVLRAVERDGAEERCKIASQAHNSFITSMIMVGGLVCTGGADTMVKVWDAETMEMRSSFRGHKGPIASLAKSPDGGRVFSGSRDNTIRVWDMEEMCCRHTISGHSNDVIALEFLKAGEDKEFLCSISLDRTCRFWDVHYTCIQLFSLGMEPTASVLGESTLYIGNESGQIAEWSLDFVEESPGDTSTPHSPRLSSLDSFNRHFSMFSAAAPEKGRDSEMVQTLKDFIAIPSISGNVENEEDCFRAAKFTSRLLEKCGAVTKMIKPEGKNPVVLARFEADPDAPTITFYGHYDVQPANEPTWKYNPFEVTTVDGFFYGRGTTDNKGPILAFVYAVRELIDKCGGIGRLPMNIALLIEGEEENGSGGFKETLCANPHWFKNTELIVISNTLWIGKDRPCITYGMRGMITLSVEVYGPEVDLHSGNEGGALKEPMTDLVKILSSLQDSSNEVLIPGFYDGVNFEEVREKIKMFESLEDSIDMGKYAQSLGLDPVSDCSFAELLSKKWLMPTLSIVEIRTGGSNVGFGRQEPKWKPGAAKSAMSMWNGATRYLEPQDDQGSHFCFGPTRFSVIPHKVTGQISIRFVAKQDPRKLIRAVKDHIETSFRDLGSSNKVNVKVHNIGDAWEGDESHHIYQAAAKALKACWGDTPLYTYEGGTMPVTSTLEKTLQAPALLLPMGQSTDNPHLANERIRSINLFQGKNVMRALMEEVAAVVRQ</sequence>
<dbReference type="InterPro" id="IPR026869">
    <property type="entry name" value="EgtC-like"/>
</dbReference>
<dbReference type="PRINTS" id="PR00320">
    <property type="entry name" value="GPROTEINBRPT"/>
</dbReference>
<dbReference type="Gene3D" id="3.30.70.360">
    <property type="match status" value="1"/>
</dbReference>
<evidence type="ECO:0000256" key="6">
    <source>
        <dbReference type="ARBA" id="ARBA00022962"/>
    </source>
</evidence>
<dbReference type="SMART" id="SM00320">
    <property type="entry name" value="WD40"/>
    <property type="match status" value="4"/>
</dbReference>
<evidence type="ECO:0000256" key="1">
    <source>
        <dbReference type="ARBA" id="ARBA00022574"/>
    </source>
</evidence>
<keyword evidence="6" id="KW-0315">Glutamine amidotransferase</keyword>
<dbReference type="SUPFAM" id="SSF56235">
    <property type="entry name" value="N-terminal nucleophile aminohydrolases (Ntn hydrolases)"/>
    <property type="match status" value="1"/>
</dbReference>
<dbReference type="SUPFAM" id="SSF53187">
    <property type="entry name" value="Zn-dependent exopeptidases"/>
    <property type="match status" value="1"/>
</dbReference>
<dbReference type="InterPro" id="IPR019775">
    <property type="entry name" value="WD40_repeat_CS"/>
</dbReference>
<dbReference type="SUPFAM" id="SSF50978">
    <property type="entry name" value="WD40 repeat-like"/>
    <property type="match status" value="1"/>
</dbReference>
<keyword evidence="2" id="KW-0645">Protease</keyword>
<evidence type="ECO:0000256" key="4">
    <source>
        <dbReference type="ARBA" id="ARBA00022737"/>
    </source>
</evidence>
<dbReference type="AlphaFoldDB" id="A0AAX4NZ52"/>
<dbReference type="Gene3D" id="2.130.10.10">
    <property type="entry name" value="YVTN repeat-like/Quinoprotein amine dehydrogenase"/>
    <property type="match status" value="2"/>
</dbReference>
<keyword evidence="3" id="KW-0479">Metal-binding</keyword>
<dbReference type="GO" id="GO:0046872">
    <property type="term" value="F:metal ion binding"/>
    <property type="evidence" value="ECO:0007669"/>
    <property type="project" value="UniProtKB-KW"/>
</dbReference>
<dbReference type="InterPro" id="IPR017932">
    <property type="entry name" value="GATase_2_dom"/>
</dbReference>
<dbReference type="InterPro" id="IPR001680">
    <property type="entry name" value="WD40_rpt"/>
</dbReference>
<dbReference type="InterPro" id="IPR036322">
    <property type="entry name" value="WD40_repeat_dom_sf"/>
</dbReference>
<dbReference type="CDD" id="cd01908">
    <property type="entry name" value="YafJ"/>
    <property type="match status" value="1"/>
</dbReference>
<dbReference type="InterPro" id="IPR002933">
    <property type="entry name" value="Peptidase_M20"/>
</dbReference>
<dbReference type="PROSITE" id="PS00678">
    <property type="entry name" value="WD_REPEATS_1"/>
    <property type="match status" value="4"/>
</dbReference>
<dbReference type="PROSITE" id="PS51278">
    <property type="entry name" value="GATASE_TYPE_2"/>
    <property type="match status" value="1"/>
</dbReference>
<dbReference type="Gene3D" id="3.60.20.10">
    <property type="entry name" value="Glutamine Phosphoribosylpyrophosphate, subunit 1, domain 1"/>
    <property type="match status" value="1"/>
</dbReference>
<feature type="domain" description="Glutamine amidotransferase type-2" evidence="8">
    <location>
        <begin position="2"/>
        <end position="289"/>
    </location>
</feature>
<dbReference type="PANTHER" id="PTHR43270:SF8">
    <property type="entry name" value="DI- AND TRIPEPTIDASE DUG2-RELATED"/>
    <property type="match status" value="1"/>
</dbReference>
<dbReference type="Proteomes" id="UP001472866">
    <property type="component" value="Chromosome 01"/>
</dbReference>
<dbReference type="InterPro" id="IPR051458">
    <property type="entry name" value="Cyt/Met_Dipeptidase"/>
</dbReference>
<dbReference type="PANTHER" id="PTHR43270">
    <property type="entry name" value="BETA-ALA-HIS DIPEPTIDASE"/>
    <property type="match status" value="1"/>
</dbReference>
<evidence type="ECO:0000256" key="3">
    <source>
        <dbReference type="ARBA" id="ARBA00022723"/>
    </source>
</evidence>
<dbReference type="InterPro" id="IPR020472">
    <property type="entry name" value="WD40_PAC1"/>
</dbReference>
<keyword evidence="4" id="KW-0677">Repeat</keyword>
<dbReference type="EMBL" id="CP151501">
    <property type="protein sequence ID" value="WZN58865.1"/>
    <property type="molecule type" value="Genomic_DNA"/>
</dbReference>
<dbReference type="Gene3D" id="3.40.630.10">
    <property type="entry name" value="Zn peptidases"/>
    <property type="match status" value="1"/>
</dbReference>
<feature type="repeat" description="WD" evidence="7">
    <location>
        <begin position="484"/>
        <end position="523"/>
    </location>
</feature>
<accession>A0AAX4NZ52</accession>
<dbReference type="Pfam" id="PF13230">
    <property type="entry name" value="GATase_4"/>
    <property type="match status" value="1"/>
</dbReference>
<gene>
    <name evidence="9" type="ORF">HKI87_01g03890</name>
</gene>
<evidence type="ECO:0000313" key="10">
    <source>
        <dbReference type="Proteomes" id="UP001472866"/>
    </source>
</evidence>